<organism evidence="2 3">
    <name type="scientific">Caenorhabditis nigoni</name>
    <dbReference type="NCBI Taxonomy" id="1611254"/>
    <lineage>
        <taxon>Eukaryota</taxon>
        <taxon>Metazoa</taxon>
        <taxon>Ecdysozoa</taxon>
        <taxon>Nematoda</taxon>
        <taxon>Chromadorea</taxon>
        <taxon>Rhabditida</taxon>
        <taxon>Rhabditina</taxon>
        <taxon>Rhabditomorpha</taxon>
        <taxon>Rhabditoidea</taxon>
        <taxon>Rhabditidae</taxon>
        <taxon>Peloderinae</taxon>
        <taxon>Caenorhabditis</taxon>
    </lineage>
</organism>
<accession>A0A2G5UJB6</accession>
<gene>
    <name evidence="2" type="primary">Cnig_chr_III.g11248</name>
    <name evidence="2" type="ORF">B9Z55_011248</name>
</gene>
<dbReference type="EMBL" id="PDUG01000003">
    <property type="protein sequence ID" value="PIC39618.1"/>
    <property type="molecule type" value="Genomic_DNA"/>
</dbReference>
<dbReference type="Pfam" id="PF07735">
    <property type="entry name" value="FBA_2"/>
    <property type="match status" value="1"/>
</dbReference>
<evidence type="ECO:0000313" key="3">
    <source>
        <dbReference type="Proteomes" id="UP000230233"/>
    </source>
</evidence>
<dbReference type="InterPro" id="IPR012885">
    <property type="entry name" value="F-box_Sdz-33"/>
</dbReference>
<dbReference type="Proteomes" id="UP000230233">
    <property type="component" value="Chromosome III"/>
</dbReference>
<dbReference type="PANTHER" id="PTHR22899:SF0">
    <property type="entry name" value="F-BOX ASSOCIATED DOMAIN-CONTAINING PROTEIN-RELATED"/>
    <property type="match status" value="1"/>
</dbReference>
<dbReference type="AlphaFoldDB" id="A0A2G5UJB6"/>
<dbReference type="STRING" id="1611254.A0A2G5UJB6"/>
<proteinExistence type="predicted"/>
<evidence type="ECO:0000259" key="1">
    <source>
        <dbReference type="Pfam" id="PF07735"/>
    </source>
</evidence>
<protein>
    <recommendedName>
        <fullName evidence="1">Sdz-33 F-box domain-containing protein</fullName>
    </recommendedName>
</protein>
<comment type="caution">
    <text evidence="2">The sequence shown here is derived from an EMBL/GenBank/DDBJ whole genome shotgun (WGS) entry which is preliminary data.</text>
</comment>
<name>A0A2G5UJB6_9PELO</name>
<evidence type="ECO:0000313" key="2">
    <source>
        <dbReference type="EMBL" id="PIC39618.1"/>
    </source>
</evidence>
<dbReference type="PANTHER" id="PTHR22899">
    <property type="entry name" value="CYCLIN-RELATED F-BOX FAMILY"/>
    <property type="match status" value="1"/>
</dbReference>
<keyword evidence="3" id="KW-1185">Reference proteome</keyword>
<feature type="domain" description="Sdz-33 F-box" evidence="1">
    <location>
        <begin position="118"/>
        <end position="179"/>
    </location>
</feature>
<reference evidence="3" key="1">
    <citation type="submission" date="2017-10" db="EMBL/GenBank/DDBJ databases">
        <title>Rapid genome shrinkage in a self-fertile nematode reveals novel sperm competition proteins.</title>
        <authorList>
            <person name="Yin D."/>
            <person name="Schwarz E.M."/>
            <person name="Thomas C.G."/>
            <person name="Felde R.L."/>
            <person name="Korf I.F."/>
            <person name="Cutter A.D."/>
            <person name="Schartner C.M."/>
            <person name="Ralston E.J."/>
            <person name="Meyer B.J."/>
            <person name="Haag E.S."/>
        </authorList>
    </citation>
    <scope>NUCLEOTIDE SEQUENCE [LARGE SCALE GENOMIC DNA]</scope>
    <source>
        <strain evidence="3">JU1422</strain>
    </source>
</reference>
<sequence length="237" mass="27776">MASLEDIPDNFYVGQGKILRTSFTWLNQGRSIEDWVHHICSTFRCERYEAVFHITKITYDMQSLRNTFPKFEGIYMRCFADEPSDHDIQNAQNILRAFLPYVENVRLSGVPLKENLYIQHIGMANLKEFNVESRNPKFDDILTWNVKCCTINAHRFSFRDLNCFFKLWKKGSNPKLKCLLVHGLNIPDWNVLMKGLQEEEAERQKEYTIQNCYGIRAKITSHNVPPILVCVEFTVSN</sequence>
<dbReference type="InterPro" id="IPR053222">
    <property type="entry name" value="Zygotic_Embryogenesis-Asso"/>
</dbReference>